<proteinExistence type="inferred from homology"/>
<keyword evidence="3 7" id="KW-0547">Nucleotide-binding</keyword>
<feature type="domain" description="Carbohydrate kinase PfkB" evidence="9">
    <location>
        <begin position="7"/>
        <end position="289"/>
    </location>
</feature>
<organism evidence="10 11">
    <name type="scientific">Paraclostridium tenue</name>
    <dbReference type="NCBI Taxonomy" id="1737"/>
    <lineage>
        <taxon>Bacteria</taxon>
        <taxon>Bacillati</taxon>
        <taxon>Bacillota</taxon>
        <taxon>Clostridia</taxon>
        <taxon>Peptostreptococcales</taxon>
        <taxon>Peptostreptococcaceae</taxon>
        <taxon>Paraclostridium</taxon>
    </lineage>
</organism>
<accession>A0ABP3XCG8</accession>
<evidence type="ECO:0000259" key="9">
    <source>
        <dbReference type="Pfam" id="PF00294"/>
    </source>
</evidence>
<comment type="catalytic activity">
    <reaction evidence="6 8">
        <text>beta-D-fructose 1-phosphate + ATP = beta-D-fructose 1,6-bisphosphate + ADP + H(+)</text>
        <dbReference type="Rhea" id="RHEA:14213"/>
        <dbReference type="ChEBI" id="CHEBI:15378"/>
        <dbReference type="ChEBI" id="CHEBI:30616"/>
        <dbReference type="ChEBI" id="CHEBI:32966"/>
        <dbReference type="ChEBI" id="CHEBI:138881"/>
        <dbReference type="ChEBI" id="CHEBI:456216"/>
        <dbReference type="EC" id="2.7.1.56"/>
    </reaction>
</comment>
<evidence type="ECO:0000256" key="1">
    <source>
        <dbReference type="ARBA" id="ARBA00005380"/>
    </source>
</evidence>
<evidence type="ECO:0000256" key="8">
    <source>
        <dbReference type="RuleBase" id="RU369061"/>
    </source>
</evidence>
<dbReference type="NCBIfam" id="TIGR03168">
    <property type="entry name" value="1-PFK"/>
    <property type="match status" value="1"/>
</dbReference>
<comment type="catalytic activity">
    <reaction evidence="7">
        <text>D-tagatofuranose 6-phosphate + ATP = D-tagatofuranose 1,6-bisphosphate + ADP + H(+)</text>
        <dbReference type="Rhea" id="RHEA:12420"/>
        <dbReference type="ChEBI" id="CHEBI:15378"/>
        <dbReference type="ChEBI" id="CHEBI:30616"/>
        <dbReference type="ChEBI" id="CHEBI:58694"/>
        <dbReference type="ChEBI" id="CHEBI:58695"/>
        <dbReference type="ChEBI" id="CHEBI:456216"/>
        <dbReference type="EC" id="2.7.1.144"/>
    </reaction>
</comment>
<evidence type="ECO:0000256" key="5">
    <source>
        <dbReference type="ARBA" id="ARBA00022840"/>
    </source>
</evidence>
<keyword evidence="7" id="KW-0423">Lactose metabolism</keyword>
<dbReference type="InterPro" id="IPR029056">
    <property type="entry name" value="Ribokinase-like"/>
</dbReference>
<sequence length="312" mass="34504">MITVITFNPSIDRLYKLNKFEIGSVQRANFVNPTAGGKGLNVAKVLKKLGEDVNCIGFLGGFNGKYIKSKLDEIGIKNNFTQIKEESRICLNIIDSNNKSTEILESGPNITKEEIDEFENYLSKVLEETEILVASGSLAKGLPKDYYLRIGNLCRQKNIKFILDSSGESLKLGINSKPYLIKPNIEELENLSKIKIKNVDDIINISRSILLKGVENICVSMGKDGMVLVNKDFVYKVEIPNIKIVNTVGSGDSSIAGFSLGILKGYDLKDTLKLSNACGMSNAMHISTGDVNLEDIDKFIDEIKVYEYVSNV</sequence>
<protein>
    <recommendedName>
        <fullName evidence="7">Tagatose-6-phosphate kinase</fullName>
        <ecNumber evidence="7">2.7.1.144</ecNumber>
    </recommendedName>
</protein>
<evidence type="ECO:0000313" key="11">
    <source>
        <dbReference type="Proteomes" id="UP001400965"/>
    </source>
</evidence>
<evidence type="ECO:0000256" key="6">
    <source>
        <dbReference type="ARBA" id="ARBA00047745"/>
    </source>
</evidence>
<dbReference type="CDD" id="cd01164">
    <property type="entry name" value="FruK_PfkB_like"/>
    <property type="match status" value="1"/>
</dbReference>
<keyword evidence="2 7" id="KW-0808">Transferase</keyword>
<reference evidence="11" key="1">
    <citation type="journal article" date="2019" name="Int. J. Syst. Evol. Microbiol.">
        <title>The Global Catalogue of Microorganisms (GCM) 10K type strain sequencing project: providing services to taxonomists for standard genome sequencing and annotation.</title>
        <authorList>
            <consortium name="The Broad Institute Genomics Platform"/>
            <consortium name="The Broad Institute Genome Sequencing Center for Infectious Disease"/>
            <person name="Wu L."/>
            <person name="Ma J."/>
        </authorList>
    </citation>
    <scope>NUCLEOTIDE SEQUENCE [LARGE SCALE GENOMIC DNA]</scope>
    <source>
        <strain evidence="11">JCM 6486</strain>
    </source>
</reference>
<keyword evidence="11" id="KW-1185">Reference proteome</keyword>
<dbReference type="InterPro" id="IPR022463">
    <property type="entry name" value="1-PFruKinase"/>
</dbReference>
<comment type="similarity">
    <text evidence="7">Belongs to the carbohydrate kinase PfkB family. LacC subfamily.</text>
</comment>
<dbReference type="NCBIfam" id="TIGR03828">
    <property type="entry name" value="pfkB"/>
    <property type="match status" value="1"/>
</dbReference>
<comment type="function">
    <text evidence="8">Catalyzes the ATP-dependent phosphorylation of fructose-l-phosphate to fructose-l,6-bisphosphate.</text>
</comment>
<evidence type="ECO:0000256" key="7">
    <source>
        <dbReference type="PIRNR" id="PIRNR000535"/>
    </source>
</evidence>
<dbReference type="EMBL" id="BAAACP010000002">
    <property type="protein sequence ID" value="GAA0861952.1"/>
    <property type="molecule type" value="Genomic_DNA"/>
</dbReference>
<dbReference type="Pfam" id="PF00294">
    <property type="entry name" value="PfkB"/>
    <property type="match status" value="1"/>
</dbReference>
<dbReference type="InterPro" id="IPR011611">
    <property type="entry name" value="PfkB_dom"/>
</dbReference>
<dbReference type="PANTHER" id="PTHR46566">
    <property type="entry name" value="1-PHOSPHOFRUCTOKINASE-RELATED"/>
    <property type="match status" value="1"/>
</dbReference>
<evidence type="ECO:0000313" key="10">
    <source>
        <dbReference type="EMBL" id="GAA0861952.1"/>
    </source>
</evidence>
<name>A0ABP3XCG8_9FIRM</name>
<dbReference type="PANTHER" id="PTHR46566:SF1">
    <property type="entry name" value="1-PHOSPHOFRUCTOKINASE"/>
    <property type="match status" value="1"/>
</dbReference>
<evidence type="ECO:0000256" key="4">
    <source>
        <dbReference type="ARBA" id="ARBA00022777"/>
    </source>
</evidence>
<evidence type="ECO:0000256" key="3">
    <source>
        <dbReference type="ARBA" id="ARBA00022741"/>
    </source>
</evidence>
<dbReference type="PIRSF" id="PIRSF000535">
    <property type="entry name" value="1PFK/6PFK/LacC"/>
    <property type="match status" value="1"/>
</dbReference>
<dbReference type="PROSITE" id="PS00583">
    <property type="entry name" value="PFKB_KINASES_1"/>
    <property type="match status" value="1"/>
</dbReference>
<dbReference type="SUPFAM" id="SSF53613">
    <property type="entry name" value="Ribokinase-like"/>
    <property type="match status" value="1"/>
</dbReference>
<dbReference type="Proteomes" id="UP001400965">
    <property type="component" value="Unassembled WGS sequence"/>
</dbReference>
<keyword evidence="4 8" id="KW-0418">Kinase</keyword>
<dbReference type="PROSITE" id="PS00584">
    <property type="entry name" value="PFKB_KINASES_2"/>
    <property type="match status" value="1"/>
</dbReference>
<dbReference type="EC" id="2.7.1.144" evidence="7"/>
<dbReference type="InterPro" id="IPR002173">
    <property type="entry name" value="Carboh/pur_kinase_PfkB_CS"/>
</dbReference>
<dbReference type="InterPro" id="IPR017583">
    <property type="entry name" value="Tagatose/fructose_Pkinase"/>
</dbReference>
<gene>
    <name evidence="10" type="primary">pfkB_1</name>
    <name evidence="10" type="ORF">GCM10008917_05380</name>
</gene>
<keyword evidence="5 7" id="KW-0067">ATP-binding</keyword>
<comment type="similarity">
    <text evidence="1">Belongs to the carbohydrate kinase pfkB family.</text>
</comment>
<comment type="caution">
    <text evidence="10">The sequence shown here is derived from an EMBL/GenBank/DDBJ whole genome shotgun (WGS) entry which is preliminary data.</text>
</comment>
<comment type="pathway">
    <text evidence="7">Carbohydrate metabolism; D-tagatose 6-phosphate degradation; D-glyceraldehyde 3-phosphate and glycerone phosphate from D-tagatose 6-phosphate: step 1/2.</text>
</comment>
<evidence type="ECO:0000256" key="2">
    <source>
        <dbReference type="ARBA" id="ARBA00022679"/>
    </source>
</evidence>
<dbReference type="Gene3D" id="3.40.1190.20">
    <property type="match status" value="1"/>
</dbReference>